<evidence type="ECO:0000256" key="8">
    <source>
        <dbReference type="ARBA" id="ARBA00023136"/>
    </source>
</evidence>
<protein>
    <recommendedName>
        <fullName evidence="9">Transport permease protein</fullName>
    </recommendedName>
</protein>
<comment type="similarity">
    <text evidence="2 9">Belongs to the ABC-2 integral membrane protein family.</text>
</comment>
<reference evidence="12" key="1">
    <citation type="submission" date="2016-11" db="EMBL/GenBank/DDBJ databases">
        <authorList>
            <person name="Varghese N."/>
            <person name="Submissions S."/>
        </authorList>
    </citation>
    <scope>NUCLEOTIDE SEQUENCE [LARGE SCALE GENOMIC DNA]</scope>
    <source>
        <strain evidence="12">DSM 19741</strain>
    </source>
</reference>
<evidence type="ECO:0000256" key="6">
    <source>
        <dbReference type="ARBA" id="ARBA00022692"/>
    </source>
</evidence>
<feature type="transmembrane region" description="Helical" evidence="9">
    <location>
        <begin position="162"/>
        <end position="187"/>
    </location>
</feature>
<feature type="transmembrane region" description="Helical" evidence="9">
    <location>
        <begin position="48"/>
        <end position="71"/>
    </location>
</feature>
<dbReference type="GO" id="GO:0043190">
    <property type="term" value="C:ATP-binding cassette (ABC) transporter complex"/>
    <property type="evidence" value="ECO:0007669"/>
    <property type="project" value="InterPro"/>
</dbReference>
<dbReference type="AlphaFoldDB" id="A0A1M5I0G4"/>
<name>A0A1M5I0G4_9FLAO</name>
<dbReference type="GO" id="GO:0140359">
    <property type="term" value="F:ABC-type transporter activity"/>
    <property type="evidence" value="ECO:0007669"/>
    <property type="project" value="InterPro"/>
</dbReference>
<feature type="transmembrane region" description="Helical" evidence="9">
    <location>
        <begin position="250"/>
        <end position="271"/>
    </location>
</feature>
<evidence type="ECO:0000256" key="7">
    <source>
        <dbReference type="ARBA" id="ARBA00022989"/>
    </source>
</evidence>
<dbReference type="InterPro" id="IPR000412">
    <property type="entry name" value="ABC_2_transport"/>
</dbReference>
<keyword evidence="7 9" id="KW-1133">Transmembrane helix</keyword>
<dbReference type="PRINTS" id="PR00164">
    <property type="entry name" value="ABC2TRNSPORT"/>
</dbReference>
<dbReference type="InterPro" id="IPR013525">
    <property type="entry name" value="ABC2_TM"/>
</dbReference>
<dbReference type="STRING" id="271157.SAMN05444396_10641"/>
<comment type="subcellular location">
    <subcellularLocation>
        <location evidence="1">Cell inner membrane</location>
        <topology evidence="1">Multi-pass membrane protein</topology>
    </subcellularLocation>
    <subcellularLocation>
        <location evidence="9">Cell membrane</location>
        <topology evidence="9">Multi-pass membrane protein</topology>
    </subcellularLocation>
</comment>
<dbReference type="PANTHER" id="PTHR30413:SF8">
    <property type="entry name" value="TRANSPORT PERMEASE PROTEIN"/>
    <property type="match status" value="1"/>
</dbReference>
<feature type="domain" description="ABC transmembrane type-2" evidence="10">
    <location>
        <begin position="49"/>
        <end position="274"/>
    </location>
</feature>
<keyword evidence="6 9" id="KW-0812">Transmembrane</keyword>
<feature type="transmembrane region" description="Helical" evidence="9">
    <location>
        <begin position="83"/>
        <end position="101"/>
    </location>
</feature>
<evidence type="ECO:0000256" key="2">
    <source>
        <dbReference type="ARBA" id="ARBA00007783"/>
    </source>
</evidence>
<dbReference type="RefSeq" id="WP_072991585.1">
    <property type="nucleotide sequence ID" value="NZ_FQWE01000006.1"/>
</dbReference>
<evidence type="ECO:0000256" key="5">
    <source>
        <dbReference type="ARBA" id="ARBA00022519"/>
    </source>
</evidence>
<evidence type="ECO:0000256" key="9">
    <source>
        <dbReference type="RuleBase" id="RU361157"/>
    </source>
</evidence>
<keyword evidence="8 9" id="KW-0472">Membrane</keyword>
<keyword evidence="12" id="KW-1185">Reference proteome</keyword>
<dbReference type="InterPro" id="IPR047817">
    <property type="entry name" value="ABC2_TM_bact-type"/>
</dbReference>
<sequence length="282" mass="32571">MKIEQQWTEEIKSSNSLFSINIKEVWSYRDLLIMFVKKEYITFYKQTILGPIWFFIQPILTTLIYVLLFGQIAKLSTDGTPQIAFYLSGITLWNYFSECLTKTSSVFRDHAAIMGKVYFPRLIMPLSIVFSGLMKFAIQFGLFIVVILYFTFIEESIRPNVWVLITPFLILLMASFSLGMGMIFSALTTKYKDLVFLLTFGIQLLMYATPVVYSITSIPEKFKWIFKLNPLTGIFECFRYGFLGKGSFEFSSLIMSTINILIILIVGVVIFNKVEKSFMDTV</sequence>
<accession>A0A1M5I0G4</accession>
<dbReference type="Pfam" id="PF01061">
    <property type="entry name" value="ABC2_membrane"/>
    <property type="match status" value="1"/>
</dbReference>
<proteinExistence type="inferred from homology"/>
<feature type="transmembrane region" description="Helical" evidence="9">
    <location>
        <begin position="194"/>
        <end position="215"/>
    </location>
</feature>
<evidence type="ECO:0000256" key="4">
    <source>
        <dbReference type="ARBA" id="ARBA00022475"/>
    </source>
</evidence>
<organism evidence="11 12">
    <name type="scientific">Flavobacterium segetis</name>
    <dbReference type="NCBI Taxonomy" id="271157"/>
    <lineage>
        <taxon>Bacteria</taxon>
        <taxon>Pseudomonadati</taxon>
        <taxon>Bacteroidota</taxon>
        <taxon>Flavobacteriia</taxon>
        <taxon>Flavobacteriales</taxon>
        <taxon>Flavobacteriaceae</taxon>
        <taxon>Flavobacterium</taxon>
    </lineage>
</organism>
<feature type="transmembrane region" description="Helical" evidence="9">
    <location>
        <begin position="122"/>
        <end position="150"/>
    </location>
</feature>
<dbReference type="OrthoDB" id="9786910at2"/>
<gene>
    <name evidence="11" type="ORF">SAMN05444396_10641</name>
</gene>
<evidence type="ECO:0000259" key="10">
    <source>
        <dbReference type="PROSITE" id="PS51012"/>
    </source>
</evidence>
<keyword evidence="4 9" id="KW-1003">Cell membrane</keyword>
<dbReference type="PROSITE" id="PS51012">
    <property type="entry name" value="ABC_TM2"/>
    <property type="match status" value="1"/>
</dbReference>
<dbReference type="GO" id="GO:0015920">
    <property type="term" value="P:lipopolysaccharide transport"/>
    <property type="evidence" value="ECO:0007669"/>
    <property type="project" value="TreeGrafter"/>
</dbReference>
<dbReference type="EMBL" id="FQWE01000006">
    <property type="protein sequence ID" value="SHG21632.1"/>
    <property type="molecule type" value="Genomic_DNA"/>
</dbReference>
<evidence type="ECO:0000313" key="11">
    <source>
        <dbReference type="EMBL" id="SHG21632.1"/>
    </source>
</evidence>
<dbReference type="Proteomes" id="UP000184036">
    <property type="component" value="Unassembled WGS sequence"/>
</dbReference>
<evidence type="ECO:0000313" key="12">
    <source>
        <dbReference type="Proteomes" id="UP000184036"/>
    </source>
</evidence>
<keyword evidence="3 9" id="KW-0813">Transport</keyword>
<keyword evidence="5" id="KW-0997">Cell inner membrane</keyword>
<evidence type="ECO:0000256" key="3">
    <source>
        <dbReference type="ARBA" id="ARBA00022448"/>
    </source>
</evidence>
<evidence type="ECO:0000256" key="1">
    <source>
        <dbReference type="ARBA" id="ARBA00004429"/>
    </source>
</evidence>
<dbReference type="PANTHER" id="PTHR30413">
    <property type="entry name" value="INNER MEMBRANE TRANSPORT PERMEASE"/>
    <property type="match status" value="1"/>
</dbReference>